<keyword evidence="2" id="KW-1185">Reference proteome</keyword>
<evidence type="ECO:0000313" key="1">
    <source>
        <dbReference type="EMBL" id="CAG7815650.1"/>
    </source>
</evidence>
<proteinExistence type="predicted"/>
<dbReference type="Proteomes" id="UP000708208">
    <property type="component" value="Unassembled WGS sequence"/>
</dbReference>
<comment type="caution">
    <text evidence="1">The sequence shown here is derived from an EMBL/GenBank/DDBJ whole genome shotgun (WGS) entry which is preliminary data.</text>
</comment>
<dbReference type="EMBL" id="CAJVCH010349605">
    <property type="protein sequence ID" value="CAG7815650.1"/>
    <property type="molecule type" value="Genomic_DNA"/>
</dbReference>
<protein>
    <submittedName>
        <fullName evidence="1">Uncharacterized protein</fullName>
    </submittedName>
</protein>
<name>A0A8J2PHP1_9HEXA</name>
<gene>
    <name evidence="1" type="ORF">AFUS01_LOCUS26316</name>
</gene>
<dbReference type="AlphaFoldDB" id="A0A8J2PHP1"/>
<evidence type="ECO:0000313" key="2">
    <source>
        <dbReference type="Proteomes" id="UP000708208"/>
    </source>
</evidence>
<accession>A0A8J2PHP1</accession>
<reference evidence="1" key="1">
    <citation type="submission" date="2021-06" db="EMBL/GenBank/DDBJ databases">
        <authorList>
            <person name="Hodson N. C."/>
            <person name="Mongue J. A."/>
            <person name="Jaron S. K."/>
        </authorList>
    </citation>
    <scope>NUCLEOTIDE SEQUENCE</scope>
</reference>
<sequence>MSPGSKNTSKFSGSTKILLILALICSIFFIYPSNAKRIGRDYLQDRVKRDYASQDKNQKLFDATESPKHEYRFIVLFRQRIQDSPSKVIGCHGVLVAPHIIITVAHERCRYLTADKVVALAGMHHVLESNLTIQSRSHDMGSPLVCTVGNLEFTPGMYAHSECQSGYVAYFASFITKEFRDWFTASEKKIPKSCYPKH</sequence>
<organism evidence="1 2">
    <name type="scientific">Allacma fusca</name>
    <dbReference type="NCBI Taxonomy" id="39272"/>
    <lineage>
        <taxon>Eukaryota</taxon>
        <taxon>Metazoa</taxon>
        <taxon>Ecdysozoa</taxon>
        <taxon>Arthropoda</taxon>
        <taxon>Hexapoda</taxon>
        <taxon>Collembola</taxon>
        <taxon>Symphypleona</taxon>
        <taxon>Sminthuridae</taxon>
        <taxon>Allacma</taxon>
    </lineage>
</organism>